<evidence type="ECO:0000313" key="2">
    <source>
        <dbReference type="Proteomes" id="UP000224853"/>
    </source>
</evidence>
<gene>
    <name evidence="1" type="ORF">SEA_SANDMAN_1</name>
</gene>
<dbReference type="Proteomes" id="UP000224853">
    <property type="component" value="Segment"/>
</dbReference>
<sequence length="102" mass="10783">MTEYAPMLPGFEAPKTGMSKLEQRCSQHLVMLQELGLLKDQDQVMAQLVMDLAHAVALSAAAGKAAGTALAVKPLMEALDKLPKPATDDAFAKMMQEAGLAA</sequence>
<name>A0A0M3UKR2_9CAUD</name>
<proteinExistence type="predicted"/>
<protein>
    <submittedName>
        <fullName evidence="1">Uncharacterized protein</fullName>
    </submittedName>
</protein>
<dbReference type="EMBL" id="KT355475">
    <property type="protein sequence ID" value="ALF00845.1"/>
    <property type="molecule type" value="Genomic_DNA"/>
</dbReference>
<evidence type="ECO:0000313" key="1">
    <source>
        <dbReference type="EMBL" id="ALF00845.1"/>
    </source>
</evidence>
<reference evidence="1 2" key="1">
    <citation type="submission" date="2015-07" db="EMBL/GenBank/DDBJ databases">
        <authorList>
            <person name="Alley P.L."/>
            <person name="Beisser E.B."/>
            <person name="Bianco C.V."/>
            <person name="Blanchard E.R."/>
            <person name="Butler A.R."/>
            <person name="DeRuff K.C."/>
            <person name="Garanich M.E."/>
            <person name="Khin E.P."/>
            <person name="Kobokovich A.L."/>
            <person name="Korn J.N."/>
            <person name="Pizzorno M.C."/>
            <person name="Schwake C.J."/>
            <person name="Silvi M."/>
            <person name="Stowe E.L."/>
            <person name="Sonstrom R.E."/>
            <person name="Serrano M.G."/>
            <person name="Buck G."/>
            <person name="Lee V."/>
            <person name="Wang Y."/>
            <person name="Carvalho R."/>
            <person name="Voegtly L."/>
            <person name="Shi R."/>
            <person name="Duckworth R."/>
            <person name="Johnson A."/>
            <person name="Loviza R."/>
            <person name="Walstead R."/>
            <person name="Shah Z."/>
            <person name="Kiflezghi M."/>
            <person name="Wade K."/>
            <person name="Ball S.L."/>
            <person name="Bradley K.W."/>
            <person name="Asai D.J."/>
            <person name="Bowman C.A."/>
            <person name="Russell D.A."/>
            <person name="Pope W.H."/>
            <person name="Jacobs-Sera D."/>
            <person name="Hendrix R.W."/>
            <person name="Hatfull G.F."/>
        </authorList>
    </citation>
    <scope>NUCLEOTIDE SEQUENCE [LARGE SCALE GENOMIC DNA]</scope>
</reference>
<organism evidence="1 2">
    <name type="scientific">Arthrobacter phage Sandman</name>
    <dbReference type="NCBI Taxonomy" id="1698363"/>
    <lineage>
        <taxon>Viruses</taxon>
        <taxon>Duplodnaviria</taxon>
        <taxon>Heunggongvirae</taxon>
        <taxon>Uroviricota</taxon>
        <taxon>Caudoviricetes</taxon>
        <taxon>Decurrovirus</taxon>
        <taxon>Decurrovirus decurro</taxon>
    </lineage>
</organism>
<accession>A0A0M3UKR2</accession>